<dbReference type="Proteomes" id="UP000280842">
    <property type="component" value="Unassembled WGS sequence"/>
</dbReference>
<sequence length="180" mass="20439">MKNKFLFIAVFLLLNKTVYASIENFLGVEFGSASINANTDAINNSEDSYVILKIGGTSNNKHRFSFLGIIYNSKSNEDRYSVNFFYDYLFDFSKFKTYVGAGIGSFKDYSNRDIKREGVGIGIGLESGIIFPIFEKFSLELNLRVDDFYSYYILKYEGNSQGKNYNVIISNVGIGINYSF</sequence>
<name>A0A3M0C432_9AQUI</name>
<accession>A0A3M0C432</accession>
<protein>
    <recommendedName>
        <fullName evidence="3">Outer membrane protein with beta-barrel domain</fullName>
    </recommendedName>
</protein>
<evidence type="ECO:0000313" key="1">
    <source>
        <dbReference type="EMBL" id="RMA97722.1"/>
    </source>
</evidence>
<evidence type="ECO:0000313" key="2">
    <source>
        <dbReference type="Proteomes" id="UP000280842"/>
    </source>
</evidence>
<gene>
    <name evidence="1" type="ORF">CLV39_0345</name>
</gene>
<proteinExistence type="predicted"/>
<dbReference type="Gene3D" id="2.40.160.20">
    <property type="match status" value="1"/>
</dbReference>
<reference evidence="1 2" key="1">
    <citation type="submission" date="2018-10" db="EMBL/GenBank/DDBJ databases">
        <title>Genomic Encyclopedia of Archaeal and Bacterial Type Strains, Phase II (KMG-II): from individual species to whole genera.</title>
        <authorList>
            <person name="Goeker M."/>
        </authorList>
    </citation>
    <scope>NUCLEOTIDE SEQUENCE [LARGE SCALE GENOMIC DNA]</scope>
    <source>
        <strain evidence="1 2">VM1</strain>
    </source>
</reference>
<keyword evidence="2" id="KW-1185">Reference proteome</keyword>
<organism evidence="1 2">
    <name type="scientific">Hydrogenothermus marinus</name>
    <dbReference type="NCBI Taxonomy" id="133270"/>
    <lineage>
        <taxon>Bacteria</taxon>
        <taxon>Pseudomonadati</taxon>
        <taxon>Aquificota</taxon>
        <taxon>Aquificia</taxon>
        <taxon>Aquificales</taxon>
        <taxon>Hydrogenothermaceae</taxon>
        <taxon>Hydrogenothermus</taxon>
    </lineage>
</organism>
<evidence type="ECO:0008006" key="3">
    <source>
        <dbReference type="Google" id="ProtNLM"/>
    </source>
</evidence>
<dbReference type="SUPFAM" id="SSF56925">
    <property type="entry name" value="OMPA-like"/>
    <property type="match status" value="1"/>
</dbReference>
<dbReference type="RefSeq" id="WP_121922491.1">
    <property type="nucleotide sequence ID" value="NZ_REFO01000010.1"/>
</dbReference>
<dbReference type="EMBL" id="REFO01000010">
    <property type="protein sequence ID" value="RMA97722.1"/>
    <property type="molecule type" value="Genomic_DNA"/>
</dbReference>
<dbReference type="AlphaFoldDB" id="A0A3M0C432"/>
<comment type="caution">
    <text evidence="1">The sequence shown here is derived from an EMBL/GenBank/DDBJ whole genome shotgun (WGS) entry which is preliminary data.</text>
</comment>
<dbReference type="InterPro" id="IPR011250">
    <property type="entry name" value="OMP/PagP_B-barrel"/>
</dbReference>